<dbReference type="GO" id="GO:0005634">
    <property type="term" value="C:nucleus"/>
    <property type="evidence" value="ECO:0007669"/>
    <property type="project" value="UniProtKB-SubCell"/>
</dbReference>
<evidence type="ECO:0000256" key="4">
    <source>
        <dbReference type="ARBA" id="ARBA00023163"/>
    </source>
</evidence>
<feature type="region of interest" description="Disordered" evidence="6">
    <location>
        <begin position="80"/>
        <end position="256"/>
    </location>
</feature>
<comment type="subcellular location">
    <subcellularLocation>
        <location evidence="1">Nucleus</location>
    </subcellularLocation>
</comment>
<dbReference type="OrthoDB" id="1232at2759"/>
<evidence type="ECO:0000256" key="1">
    <source>
        <dbReference type="ARBA" id="ARBA00004123"/>
    </source>
</evidence>
<feature type="compositionally biased region" description="Polar residues" evidence="6">
    <location>
        <begin position="729"/>
        <end position="743"/>
    </location>
</feature>
<sequence length="743" mass="79990">MEGGASHRPFQPYPVQPILRSNLVHASEHSIPPLDELLALQRELIALQNASNNRAQKANLDISTFEVMYRKAKEREKMLKGKIKIKDKDRERTRDADSETQRERGPIVKIKREYSGTPERDDGSVGASSRPQQNGRSRPPNASAAKAAALKAASQGPIMPAQPKVKSKNKRKRLDDDDDDMESIASDLMPPPSQRPRPSPHPHPSHPSSAPAAPPKLKVTAMKPSLSSASLNGAATPHPPSAAPPPPSIATDWNLPPKPIFPIKPVGATYGGFTYTKTPNDPKHVMDDFSDRKAPPNQTPVHTFWKEVESWMKPVGEEDVAWLEFDADDVEPFLIPALGRHYAEVWEEEDRQAAILAAEVAQSWPRGYSLDRTYAPMDEPPLSAASTNGFGPESSLGDNSPLKTKGKEGDGTTLAGGGEGGPSSGLPPPVLSGMSQAITGWDPRTVTESDLLKEEKSVGPITERIMGALLLEEPHGHHKSKDDDTTSGLTGAGPKVPAPGSKAAAAGNTINTAGELEARIRAELRALGLLGEEEPAFSPPMDDDITSALRRCQSLLQEQRSINIQRKNRLLSIARDRLAYQDYQNTLDSLEKSITAGYTKMLKAAAKAAPKKGKKDKDKPGVPGGTTVAEGDPGVGTGYGGQVVLNPPENLLEKVRLRDRWVSVFGKAMEEWERREPGRLTGLPERSIYEGLQGDGGGEASLKDKDGAGKMDVDSNDPRRLLSVGPANGSGSQRSSSAFPNGA</sequence>
<feature type="compositionally biased region" description="Polar residues" evidence="6">
    <location>
        <begin position="126"/>
        <end position="136"/>
    </location>
</feature>
<dbReference type="PANTHER" id="PTHR13556:SF2">
    <property type="entry name" value="TRANSCRIPTIONAL ADAPTER 3"/>
    <property type="match status" value="1"/>
</dbReference>
<keyword evidence="3" id="KW-0805">Transcription regulation</keyword>
<feature type="compositionally biased region" description="Pro residues" evidence="6">
    <location>
        <begin position="237"/>
        <end position="248"/>
    </location>
</feature>
<evidence type="ECO:0000313" key="7">
    <source>
        <dbReference type="EMBL" id="KIO25582.1"/>
    </source>
</evidence>
<keyword evidence="8" id="KW-1185">Reference proteome</keyword>
<comment type="similarity">
    <text evidence="2">Belongs to the NGG1 family.</text>
</comment>
<feature type="region of interest" description="Disordered" evidence="6">
    <location>
        <begin position="375"/>
        <end position="436"/>
    </location>
</feature>
<feature type="compositionally biased region" description="Basic and acidic residues" evidence="6">
    <location>
        <begin position="701"/>
        <end position="720"/>
    </location>
</feature>
<name>A0A0C3LW16_9AGAM</name>
<evidence type="ECO:0000256" key="3">
    <source>
        <dbReference type="ARBA" id="ARBA00023015"/>
    </source>
</evidence>
<feature type="compositionally biased region" description="Basic and acidic residues" evidence="6">
    <location>
        <begin position="475"/>
        <end position="484"/>
    </location>
</feature>
<feature type="compositionally biased region" description="Basic and acidic residues" evidence="6">
    <location>
        <begin position="80"/>
        <end position="123"/>
    </location>
</feature>
<evidence type="ECO:0000256" key="5">
    <source>
        <dbReference type="ARBA" id="ARBA00023242"/>
    </source>
</evidence>
<dbReference type="Proteomes" id="UP000054248">
    <property type="component" value="Unassembled WGS sequence"/>
</dbReference>
<evidence type="ECO:0000256" key="6">
    <source>
        <dbReference type="SAM" id="MobiDB-lite"/>
    </source>
</evidence>
<dbReference type="HOGENOM" id="CLU_020179_1_0_1"/>
<feature type="region of interest" description="Disordered" evidence="6">
    <location>
        <begin position="475"/>
        <end position="505"/>
    </location>
</feature>
<feature type="region of interest" description="Disordered" evidence="6">
    <location>
        <begin position="607"/>
        <end position="645"/>
    </location>
</feature>
<feature type="compositionally biased region" description="Gly residues" evidence="6">
    <location>
        <begin position="414"/>
        <end position="423"/>
    </location>
</feature>
<organism evidence="7 8">
    <name type="scientific">Tulasnella calospora MUT 4182</name>
    <dbReference type="NCBI Taxonomy" id="1051891"/>
    <lineage>
        <taxon>Eukaryota</taxon>
        <taxon>Fungi</taxon>
        <taxon>Dikarya</taxon>
        <taxon>Basidiomycota</taxon>
        <taxon>Agaricomycotina</taxon>
        <taxon>Agaricomycetes</taxon>
        <taxon>Cantharellales</taxon>
        <taxon>Tulasnellaceae</taxon>
        <taxon>Tulasnella</taxon>
    </lineage>
</organism>
<evidence type="ECO:0000256" key="2">
    <source>
        <dbReference type="ARBA" id="ARBA00005330"/>
    </source>
</evidence>
<reference evidence="8" key="2">
    <citation type="submission" date="2015-01" db="EMBL/GenBank/DDBJ databases">
        <title>Evolutionary Origins and Diversification of the Mycorrhizal Mutualists.</title>
        <authorList>
            <consortium name="DOE Joint Genome Institute"/>
            <consortium name="Mycorrhizal Genomics Consortium"/>
            <person name="Kohler A."/>
            <person name="Kuo A."/>
            <person name="Nagy L.G."/>
            <person name="Floudas D."/>
            <person name="Copeland A."/>
            <person name="Barry K.W."/>
            <person name="Cichocki N."/>
            <person name="Veneault-Fourrey C."/>
            <person name="LaButti K."/>
            <person name="Lindquist E.A."/>
            <person name="Lipzen A."/>
            <person name="Lundell T."/>
            <person name="Morin E."/>
            <person name="Murat C."/>
            <person name="Riley R."/>
            <person name="Ohm R."/>
            <person name="Sun H."/>
            <person name="Tunlid A."/>
            <person name="Henrissat B."/>
            <person name="Grigoriev I.V."/>
            <person name="Hibbett D.S."/>
            <person name="Martin F."/>
        </authorList>
    </citation>
    <scope>NUCLEOTIDE SEQUENCE [LARGE SCALE GENOMIC DNA]</scope>
    <source>
        <strain evidence="8">MUT 4182</strain>
    </source>
</reference>
<dbReference type="STRING" id="1051891.A0A0C3LW16"/>
<dbReference type="Pfam" id="PF10198">
    <property type="entry name" value="Ada3"/>
    <property type="match status" value="1"/>
</dbReference>
<dbReference type="AlphaFoldDB" id="A0A0C3LW16"/>
<reference evidence="7 8" key="1">
    <citation type="submission" date="2014-04" db="EMBL/GenBank/DDBJ databases">
        <authorList>
            <consortium name="DOE Joint Genome Institute"/>
            <person name="Kuo A."/>
            <person name="Girlanda M."/>
            <person name="Perotto S."/>
            <person name="Kohler A."/>
            <person name="Nagy L.G."/>
            <person name="Floudas D."/>
            <person name="Copeland A."/>
            <person name="Barry K.W."/>
            <person name="Cichocki N."/>
            <person name="Veneault-Fourrey C."/>
            <person name="LaButti K."/>
            <person name="Lindquist E.A."/>
            <person name="Lipzen A."/>
            <person name="Lundell T."/>
            <person name="Morin E."/>
            <person name="Murat C."/>
            <person name="Sun H."/>
            <person name="Tunlid A."/>
            <person name="Henrissat B."/>
            <person name="Grigoriev I.V."/>
            <person name="Hibbett D.S."/>
            <person name="Martin F."/>
            <person name="Nordberg H.P."/>
            <person name="Cantor M.N."/>
            <person name="Hua S.X."/>
        </authorList>
    </citation>
    <scope>NUCLEOTIDE SEQUENCE [LARGE SCALE GENOMIC DNA]</scope>
    <source>
        <strain evidence="7 8">MUT 4182</strain>
    </source>
</reference>
<dbReference type="InterPro" id="IPR019340">
    <property type="entry name" value="Histone_AcTrfase_su3"/>
</dbReference>
<dbReference type="GO" id="GO:0000124">
    <property type="term" value="C:SAGA complex"/>
    <property type="evidence" value="ECO:0007669"/>
    <property type="project" value="TreeGrafter"/>
</dbReference>
<feature type="region of interest" description="Disordered" evidence="6">
    <location>
        <begin position="684"/>
        <end position="743"/>
    </location>
</feature>
<feature type="compositionally biased region" description="Low complexity" evidence="6">
    <location>
        <begin position="142"/>
        <end position="154"/>
    </location>
</feature>
<protein>
    <submittedName>
        <fullName evidence="7">Uncharacterized protein</fullName>
    </submittedName>
</protein>
<dbReference type="GO" id="GO:0006357">
    <property type="term" value="P:regulation of transcription by RNA polymerase II"/>
    <property type="evidence" value="ECO:0007669"/>
    <property type="project" value="TreeGrafter"/>
</dbReference>
<gene>
    <name evidence="7" type="ORF">M407DRAFT_208948</name>
</gene>
<proteinExistence type="inferred from homology"/>
<keyword evidence="5" id="KW-0539">Nucleus</keyword>
<dbReference type="GO" id="GO:0003713">
    <property type="term" value="F:transcription coactivator activity"/>
    <property type="evidence" value="ECO:0007669"/>
    <property type="project" value="TreeGrafter"/>
</dbReference>
<accession>A0A0C3LW16</accession>
<dbReference type="PANTHER" id="PTHR13556">
    <property type="entry name" value="TRANSCRIPTIONAL ADAPTER 3-RELATED"/>
    <property type="match status" value="1"/>
</dbReference>
<dbReference type="EMBL" id="KN823039">
    <property type="protein sequence ID" value="KIO25582.1"/>
    <property type="molecule type" value="Genomic_DNA"/>
</dbReference>
<evidence type="ECO:0000313" key="8">
    <source>
        <dbReference type="Proteomes" id="UP000054248"/>
    </source>
</evidence>
<keyword evidence="4" id="KW-0804">Transcription</keyword>